<dbReference type="PANTHER" id="PTHR34299">
    <property type="entry name" value="DIACYLGLYCEROL KINASE"/>
    <property type="match status" value="1"/>
</dbReference>
<evidence type="ECO:0000256" key="16">
    <source>
        <dbReference type="PIRSR" id="PIRSR600829-2"/>
    </source>
</evidence>
<evidence type="ECO:0000256" key="3">
    <source>
        <dbReference type="ARBA" id="ARBA00022475"/>
    </source>
</evidence>
<keyword evidence="7 17" id="KW-0547">Nucleotide-binding</keyword>
<keyword evidence="8 20" id="KW-0418">Kinase</keyword>
<evidence type="ECO:0000256" key="7">
    <source>
        <dbReference type="ARBA" id="ARBA00022741"/>
    </source>
</evidence>
<dbReference type="Proteomes" id="UP000239388">
    <property type="component" value="Unassembled WGS sequence"/>
</dbReference>
<evidence type="ECO:0000256" key="5">
    <source>
        <dbReference type="ARBA" id="ARBA00022679"/>
    </source>
</evidence>
<keyword evidence="4" id="KW-0444">Lipid biosynthesis</keyword>
<dbReference type="GO" id="GO:0046872">
    <property type="term" value="F:metal ion binding"/>
    <property type="evidence" value="ECO:0007669"/>
    <property type="project" value="UniProtKB-KW"/>
</dbReference>
<dbReference type="PANTHER" id="PTHR34299:SF1">
    <property type="entry name" value="DIACYLGLYCEROL KINASE"/>
    <property type="match status" value="1"/>
</dbReference>
<feature type="transmembrane region" description="Helical" evidence="19">
    <location>
        <begin position="92"/>
        <end position="113"/>
    </location>
</feature>
<evidence type="ECO:0000256" key="6">
    <source>
        <dbReference type="ARBA" id="ARBA00022692"/>
    </source>
</evidence>
<evidence type="ECO:0000256" key="14">
    <source>
        <dbReference type="ARBA" id="ARBA00023264"/>
    </source>
</evidence>
<feature type="binding site" evidence="17">
    <location>
        <position position="24"/>
    </location>
    <ligand>
        <name>ATP</name>
        <dbReference type="ChEBI" id="CHEBI:30616"/>
    </ligand>
</feature>
<evidence type="ECO:0000256" key="18">
    <source>
        <dbReference type="PIRSR" id="PIRSR600829-4"/>
    </source>
</evidence>
<feature type="binding site" evidence="16">
    <location>
        <position position="65"/>
    </location>
    <ligand>
        <name>substrate</name>
    </ligand>
</feature>
<feature type="transmembrane region" description="Helical" evidence="19">
    <location>
        <begin position="49"/>
        <end position="71"/>
    </location>
</feature>
<comment type="subcellular location">
    <subcellularLocation>
        <location evidence="1">Cell membrane</location>
        <topology evidence="1">Multi-pass membrane protein</topology>
    </subcellularLocation>
</comment>
<evidence type="ECO:0000256" key="17">
    <source>
        <dbReference type="PIRSR" id="PIRSR600829-3"/>
    </source>
</evidence>
<feature type="binding site" evidence="18">
    <location>
        <position position="24"/>
    </location>
    <ligand>
        <name>a divalent metal cation</name>
        <dbReference type="ChEBI" id="CHEBI:60240"/>
    </ligand>
</feature>
<accession>A0A2S8FIA2</accession>
<evidence type="ECO:0000313" key="20">
    <source>
        <dbReference type="EMBL" id="PQO31800.1"/>
    </source>
</evidence>
<dbReference type="GO" id="GO:0008654">
    <property type="term" value="P:phospholipid biosynthetic process"/>
    <property type="evidence" value="ECO:0007669"/>
    <property type="project" value="UniProtKB-KW"/>
</dbReference>
<keyword evidence="18" id="KW-0460">Magnesium</keyword>
<reference evidence="20 21" key="1">
    <citation type="submission" date="2018-02" db="EMBL/GenBank/DDBJ databases">
        <title>Comparative genomes isolates from brazilian mangrove.</title>
        <authorList>
            <person name="Araujo J.E."/>
            <person name="Taketani R.G."/>
            <person name="Silva M.C.P."/>
            <person name="Loureco M.V."/>
            <person name="Andreote F.D."/>
        </authorList>
    </citation>
    <scope>NUCLEOTIDE SEQUENCE [LARGE SCALE GENOMIC DNA]</scope>
    <source>
        <strain evidence="20 21">NAP PRIS-MGV</strain>
    </source>
</reference>
<evidence type="ECO:0000256" key="15">
    <source>
        <dbReference type="PIRSR" id="PIRSR600829-1"/>
    </source>
</evidence>
<dbReference type="GO" id="GO:0005886">
    <property type="term" value="C:plasma membrane"/>
    <property type="evidence" value="ECO:0007669"/>
    <property type="project" value="UniProtKB-SubCell"/>
</dbReference>
<proteinExistence type="inferred from homology"/>
<evidence type="ECO:0000256" key="9">
    <source>
        <dbReference type="ARBA" id="ARBA00022840"/>
    </source>
</evidence>
<dbReference type="Gene3D" id="1.10.287.3610">
    <property type="match status" value="1"/>
</dbReference>
<dbReference type="InterPro" id="IPR036945">
    <property type="entry name" value="DAGK_sf"/>
</dbReference>
<keyword evidence="10 19" id="KW-1133">Transmembrane helix</keyword>
<keyword evidence="12 19" id="KW-0472">Membrane</keyword>
<keyword evidence="14" id="KW-1208">Phospholipid metabolism</keyword>
<dbReference type="CDD" id="cd14263">
    <property type="entry name" value="DAGK_IM_like"/>
    <property type="match status" value="1"/>
</dbReference>
<gene>
    <name evidence="20" type="ORF">C5Y98_19235</name>
</gene>
<feature type="binding site" evidence="16">
    <location>
        <position position="94"/>
    </location>
    <ligand>
        <name>substrate</name>
    </ligand>
</feature>
<dbReference type="EMBL" id="PUIB01000019">
    <property type="protein sequence ID" value="PQO31800.1"/>
    <property type="molecule type" value="Genomic_DNA"/>
</dbReference>
<dbReference type="InterPro" id="IPR000829">
    <property type="entry name" value="DAGK"/>
</dbReference>
<comment type="cofactor">
    <cofactor evidence="18">
        <name>Mg(2+)</name>
        <dbReference type="ChEBI" id="CHEBI:18420"/>
    </cofactor>
    <text evidence="18">Mn(2+), Zn(2+), Cd(2+) and Co(2+) support activity to lesser extents.</text>
</comment>
<dbReference type="GO" id="GO:0005524">
    <property type="term" value="F:ATP binding"/>
    <property type="evidence" value="ECO:0007669"/>
    <property type="project" value="UniProtKB-KW"/>
</dbReference>
<evidence type="ECO:0000256" key="10">
    <source>
        <dbReference type="ARBA" id="ARBA00022989"/>
    </source>
</evidence>
<name>A0A2S8FIA2_9BACT</name>
<keyword evidence="5" id="KW-0808">Transferase</keyword>
<protein>
    <submittedName>
        <fullName evidence="20">Diacylglycerol kinase</fullName>
    </submittedName>
</protein>
<evidence type="ECO:0000256" key="19">
    <source>
        <dbReference type="SAM" id="Phobius"/>
    </source>
</evidence>
<keyword evidence="6 19" id="KW-0812">Transmembrane</keyword>
<keyword evidence="3" id="KW-1003">Cell membrane</keyword>
<feature type="binding site" evidence="18">
    <location>
        <position position="72"/>
    </location>
    <ligand>
        <name>a divalent metal cation</name>
        <dbReference type="ChEBI" id="CHEBI:60240"/>
    </ligand>
</feature>
<keyword evidence="13" id="KW-0594">Phospholipid biosynthesis</keyword>
<keyword evidence="11" id="KW-0443">Lipid metabolism</keyword>
<evidence type="ECO:0000256" key="8">
    <source>
        <dbReference type="ARBA" id="ARBA00022777"/>
    </source>
</evidence>
<evidence type="ECO:0000256" key="1">
    <source>
        <dbReference type="ARBA" id="ARBA00004651"/>
    </source>
</evidence>
<dbReference type="Pfam" id="PF01219">
    <property type="entry name" value="DAGK_prokar"/>
    <property type="match status" value="1"/>
</dbReference>
<evidence type="ECO:0000256" key="4">
    <source>
        <dbReference type="ARBA" id="ARBA00022516"/>
    </source>
</evidence>
<evidence type="ECO:0000313" key="21">
    <source>
        <dbReference type="Proteomes" id="UP000239388"/>
    </source>
</evidence>
<feature type="active site" description="Proton acceptor" evidence="15">
    <location>
        <position position="65"/>
    </location>
</feature>
<comment type="caution">
    <text evidence="20">The sequence shown here is derived from an EMBL/GenBank/DDBJ whole genome shotgun (WGS) entry which is preliminary data.</text>
</comment>
<evidence type="ECO:0000256" key="11">
    <source>
        <dbReference type="ARBA" id="ARBA00023098"/>
    </source>
</evidence>
<organism evidence="20 21">
    <name type="scientific">Blastopirellula marina</name>
    <dbReference type="NCBI Taxonomy" id="124"/>
    <lineage>
        <taxon>Bacteria</taxon>
        <taxon>Pseudomonadati</taxon>
        <taxon>Planctomycetota</taxon>
        <taxon>Planctomycetia</taxon>
        <taxon>Pirellulales</taxon>
        <taxon>Pirellulaceae</taxon>
        <taxon>Blastopirellula</taxon>
    </lineage>
</organism>
<comment type="similarity">
    <text evidence="2">Belongs to the bacterial diacylglycerol kinase family.</text>
</comment>
<feature type="binding site" evidence="17">
    <location>
        <position position="72"/>
    </location>
    <ligand>
        <name>ATP</name>
        <dbReference type="ChEBI" id="CHEBI:30616"/>
    </ligand>
</feature>
<dbReference type="AlphaFoldDB" id="A0A2S8FIA2"/>
<evidence type="ECO:0000256" key="2">
    <source>
        <dbReference type="ARBA" id="ARBA00005967"/>
    </source>
</evidence>
<evidence type="ECO:0000256" key="13">
    <source>
        <dbReference type="ARBA" id="ARBA00023209"/>
    </source>
</evidence>
<keyword evidence="18" id="KW-0479">Metal-binding</keyword>
<dbReference type="GO" id="GO:0016301">
    <property type="term" value="F:kinase activity"/>
    <property type="evidence" value="ECO:0007669"/>
    <property type="project" value="UniProtKB-KW"/>
</dbReference>
<keyword evidence="9 17" id="KW-0067">ATP-binding</keyword>
<evidence type="ECO:0000256" key="12">
    <source>
        <dbReference type="ARBA" id="ARBA00023136"/>
    </source>
</evidence>
<sequence length="126" mass="13811">MTPQGWVRKFQLAFSGLFWAIRTEGSFSVHLPAAALAISGAVLLSFDPGRWAVLVGMIGMVLTAELLNTALETLAQAVDEDHNHHIKRALDTASAAVLTISMTAVVVGGFLFWHPFWTWWARTMTS</sequence>
<dbReference type="OrthoDB" id="286729at2"/>